<feature type="region of interest" description="Disordered" evidence="1">
    <location>
        <begin position="77"/>
        <end position="172"/>
    </location>
</feature>
<dbReference type="SUPFAM" id="SSF56112">
    <property type="entry name" value="Protein kinase-like (PK-like)"/>
    <property type="match status" value="1"/>
</dbReference>
<dbReference type="KEGG" id="afr:AFE_2226"/>
<dbReference type="Gene3D" id="3.90.1200.10">
    <property type="match status" value="1"/>
</dbReference>
<gene>
    <name evidence="3" type="ordered locus">AFE_2226</name>
</gene>
<organism evidence="3 4">
    <name type="scientific">Acidithiobacillus ferrooxidans (strain ATCC 23270 / DSM 14882 / CIP 104768 / NCIMB 8455)</name>
    <name type="common">Ferrobacillus ferrooxidans (strain ATCC 23270)</name>
    <dbReference type="NCBI Taxonomy" id="243159"/>
    <lineage>
        <taxon>Bacteria</taxon>
        <taxon>Pseudomonadati</taxon>
        <taxon>Pseudomonadota</taxon>
        <taxon>Acidithiobacillia</taxon>
        <taxon>Acidithiobacillales</taxon>
        <taxon>Acidithiobacillaceae</taxon>
        <taxon>Acidithiobacillus</taxon>
    </lineage>
</organism>
<dbReference type="HOGENOM" id="CLU_486299_0_0_6"/>
<keyword evidence="4" id="KW-1185">Reference proteome</keyword>
<dbReference type="InterPro" id="IPR002575">
    <property type="entry name" value="Aminoglycoside_PTrfase"/>
</dbReference>
<dbReference type="Proteomes" id="UP000001362">
    <property type="component" value="Chromosome"/>
</dbReference>
<dbReference type="Pfam" id="PF01636">
    <property type="entry name" value="APH"/>
    <property type="match status" value="1"/>
</dbReference>
<dbReference type="InterPro" id="IPR011009">
    <property type="entry name" value="Kinase-like_dom_sf"/>
</dbReference>
<accession>B7J5L3</accession>
<proteinExistence type="predicted"/>
<evidence type="ECO:0000259" key="2">
    <source>
        <dbReference type="Pfam" id="PF01636"/>
    </source>
</evidence>
<feature type="compositionally biased region" description="Basic and acidic residues" evidence="1">
    <location>
        <begin position="92"/>
        <end position="110"/>
    </location>
</feature>
<dbReference type="PaxDb" id="243159-AFE_2226"/>
<sequence length="560" mass="63808">MVYNTALRHVAFSGLARATTAPLITSLMFLAGRKGYRAGRHCSAGKGETEIGNTPQEAGSVQPRSMDDFWHPRRAAHSHCRGYGPQSARSSAEYRRAACDTETRGADTRPTRRGPGVLWRHHYGPYRTNPCPDHSSGGHPAGRWPLEEPSPPAGTTGCAHRQPLHGVSGPGGPHRLHFSQGCAGATNPAKYRAVAERCGVGLENHRDRIASGTAAPTPGDSAQGKRRPMKYLGRLNPYDPLYAYLDRQIFPRPDHGPGYSQFRVFQFPASNAVFLYEETHSQQKVIGKFFNRIHRDPQQAWDRAHNEWQHMHLLRDLGFQTKRLYIPQPLGISRDINSVIIEEFCLGQTLSRVIGESIEHNDAGLLYARLTDLGYFLAKLHNRTARVDTVRFDAQFAYFDKITARLQRRQRISTHQTGELHHYRERWQYMGCMWADRQVLIHGDATPSNFLFAAHRRTIAIDLERMQYADRAYDLGMIAGELKHHFMRSTHHGEHAEPFIGHFLWEYSTHFPDCHAAFASITERIPFYMGMTLLRIARNSWLDWRYSQALIHEATHILRR</sequence>
<evidence type="ECO:0000256" key="1">
    <source>
        <dbReference type="SAM" id="MobiDB-lite"/>
    </source>
</evidence>
<dbReference type="STRING" id="243159.AFE_2226"/>
<dbReference type="EMBL" id="CP001219">
    <property type="protein sequence ID" value="ACK80621.1"/>
    <property type="molecule type" value="Genomic_DNA"/>
</dbReference>
<reference evidence="3 4" key="1">
    <citation type="journal article" date="2008" name="BMC Genomics">
        <title>Acidithiobacillus ferrooxidans metabolism: from genome sequence to industrial applications.</title>
        <authorList>
            <person name="Valdes J."/>
            <person name="Pedroso I."/>
            <person name="Quatrini R."/>
            <person name="Dodson R.J."/>
            <person name="Tettelin H."/>
            <person name="Blake R.II."/>
            <person name="Eisen J.A."/>
            <person name="Holmes D.S."/>
        </authorList>
    </citation>
    <scope>NUCLEOTIDE SEQUENCE [LARGE SCALE GENOMIC DNA]</scope>
    <source>
        <strain evidence="4">ATCC 23270 / DSM 14882 / CIP 104768 / NCIMB 8455</strain>
    </source>
</reference>
<feature type="domain" description="Aminoglycoside phosphotransferase" evidence="2">
    <location>
        <begin position="269"/>
        <end position="479"/>
    </location>
</feature>
<dbReference type="eggNOG" id="COG3173">
    <property type="taxonomic scope" value="Bacteria"/>
</dbReference>
<dbReference type="AlphaFoldDB" id="B7J5L3"/>
<evidence type="ECO:0000313" key="4">
    <source>
        <dbReference type="Proteomes" id="UP000001362"/>
    </source>
</evidence>
<evidence type="ECO:0000313" key="3">
    <source>
        <dbReference type="EMBL" id="ACK80621.1"/>
    </source>
</evidence>
<name>B7J5L3_ACIF2</name>
<protein>
    <submittedName>
        <fullName evidence="3">Conserved domain protein</fullName>
    </submittedName>
</protein>